<evidence type="ECO:0000256" key="1">
    <source>
        <dbReference type="SAM" id="MobiDB-lite"/>
    </source>
</evidence>
<dbReference type="Proteomes" id="UP000593566">
    <property type="component" value="Unassembled WGS sequence"/>
</dbReference>
<gene>
    <name evidence="2" type="ORF">HO133_007313</name>
</gene>
<keyword evidence="3" id="KW-1185">Reference proteome</keyword>
<reference evidence="2 3" key="1">
    <citation type="journal article" date="2020" name="Genomics">
        <title>Complete, high-quality genomes from long-read metagenomic sequencing of two wolf lichen thalli reveals enigmatic genome architecture.</title>
        <authorList>
            <person name="McKenzie S.K."/>
            <person name="Walston R.F."/>
            <person name="Allen J.L."/>
        </authorList>
    </citation>
    <scope>NUCLEOTIDE SEQUENCE [LARGE SCALE GENOMIC DNA]</scope>
    <source>
        <strain evidence="2">WasteWater1</strain>
    </source>
</reference>
<evidence type="ECO:0000313" key="3">
    <source>
        <dbReference type="Proteomes" id="UP000593566"/>
    </source>
</evidence>
<feature type="compositionally biased region" description="Acidic residues" evidence="1">
    <location>
        <begin position="65"/>
        <end position="91"/>
    </location>
</feature>
<dbReference type="AlphaFoldDB" id="A0A8H6FIQ2"/>
<dbReference type="EMBL" id="JACCJB010000003">
    <property type="protein sequence ID" value="KAF6229197.1"/>
    <property type="molecule type" value="Genomic_DNA"/>
</dbReference>
<feature type="region of interest" description="Disordered" evidence="1">
    <location>
        <begin position="56"/>
        <end position="95"/>
    </location>
</feature>
<comment type="caution">
    <text evidence="2">The sequence shown here is derived from an EMBL/GenBank/DDBJ whole genome shotgun (WGS) entry which is preliminary data.</text>
</comment>
<name>A0A8H6FIQ2_9LECA</name>
<dbReference type="RefSeq" id="XP_037156839.1">
    <property type="nucleotide sequence ID" value="XM_037298204.1"/>
</dbReference>
<organism evidence="2 3">
    <name type="scientific">Letharia lupina</name>
    <dbReference type="NCBI Taxonomy" id="560253"/>
    <lineage>
        <taxon>Eukaryota</taxon>
        <taxon>Fungi</taxon>
        <taxon>Dikarya</taxon>
        <taxon>Ascomycota</taxon>
        <taxon>Pezizomycotina</taxon>
        <taxon>Lecanoromycetes</taxon>
        <taxon>OSLEUM clade</taxon>
        <taxon>Lecanoromycetidae</taxon>
        <taxon>Lecanorales</taxon>
        <taxon>Lecanorineae</taxon>
        <taxon>Parmeliaceae</taxon>
        <taxon>Letharia</taxon>
    </lineage>
</organism>
<protein>
    <submittedName>
        <fullName evidence="2">Uncharacterized protein</fullName>
    </submittedName>
</protein>
<evidence type="ECO:0000313" key="2">
    <source>
        <dbReference type="EMBL" id="KAF6229197.1"/>
    </source>
</evidence>
<accession>A0A8H6FIQ2</accession>
<dbReference type="GeneID" id="59335712"/>
<sequence>MENVEAVASSLVNADYHGHSTTKIRESQENDAITGNERQVERFVQDEVDISEFHLAGTAYGQDEAALDDDIEREEEEDESEEEEGEYESGEEAVSTVKDNLSIRTIIDCTISVQGLLRRAFVSGDGENHQMY</sequence>
<proteinExistence type="predicted"/>